<feature type="region of interest" description="Disordered" evidence="1">
    <location>
        <begin position="165"/>
        <end position="203"/>
    </location>
</feature>
<keyword evidence="3" id="KW-1185">Reference proteome</keyword>
<dbReference type="EMBL" id="BLXT01005830">
    <property type="protein sequence ID" value="GFO26452.1"/>
    <property type="molecule type" value="Genomic_DNA"/>
</dbReference>
<comment type="caution">
    <text evidence="2">The sequence shown here is derived from an EMBL/GenBank/DDBJ whole genome shotgun (WGS) entry which is preliminary data.</text>
</comment>
<evidence type="ECO:0000313" key="3">
    <source>
        <dbReference type="Proteomes" id="UP000735302"/>
    </source>
</evidence>
<feature type="compositionally biased region" description="Polar residues" evidence="1">
    <location>
        <begin position="182"/>
        <end position="203"/>
    </location>
</feature>
<reference evidence="2 3" key="1">
    <citation type="journal article" date="2021" name="Elife">
        <title>Chloroplast acquisition without the gene transfer in kleptoplastic sea slugs, Plakobranchus ocellatus.</title>
        <authorList>
            <person name="Maeda T."/>
            <person name="Takahashi S."/>
            <person name="Yoshida T."/>
            <person name="Shimamura S."/>
            <person name="Takaki Y."/>
            <person name="Nagai Y."/>
            <person name="Toyoda A."/>
            <person name="Suzuki Y."/>
            <person name="Arimoto A."/>
            <person name="Ishii H."/>
            <person name="Satoh N."/>
            <person name="Nishiyama T."/>
            <person name="Hasebe M."/>
            <person name="Maruyama T."/>
            <person name="Minagawa J."/>
            <person name="Obokata J."/>
            <person name="Shigenobu S."/>
        </authorList>
    </citation>
    <scope>NUCLEOTIDE SEQUENCE [LARGE SCALE GENOMIC DNA]</scope>
</reference>
<organism evidence="2 3">
    <name type="scientific">Plakobranchus ocellatus</name>
    <dbReference type="NCBI Taxonomy" id="259542"/>
    <lineage>
        <taxon>Eukaryota</taxon>
        <taxon>Metazoa</taxon>
        <taxon>Spiralia</taxon>
        <taxon>Lophotrochozoa</taxon>
        <taxon>Mollusca</taxon>
        <taxon>Gastropoda</taxon>
        <taxon>Heterobranchia</taxon>
        <taxon>Euthyneura</taxon>
        <taxon>Panpulmonata</taxon>
        <taxon>Sacoglossa</taxon>
        <taxon>Placobranchoidea</taxon>
        <taxon>Plakobranchidae</taxon>
        <taxon>Plakobranchus</taxon>
    </lineage>
</organism>
<proteinExistence type="predicted"/>
<protein>
    <submittedName>
        <fullName evidence="2">Uncharacterized protein</fullName>
    </submittedName>
</protein>
<evidence type="ECO:0000313" key="2">
    <source>
        <dbReference type="EMBL" id="GFO26452.1"/>
    </source>
</evidence>
<name>A0AAV4C505_9GAST</name>
<evidence type="ECO:0000256" key="1">
    <source>
        <dbReference type="SAM" id="MobiDB-lite"/>
    </source>
</evidence>
<accession>A0AAV4C505</accession>
<gene>
    <name evidence="2" type="ORF">PoB_005295700</name>
</gene>
<dbReference type="Proteomes" id="UP000735302">
    <property type="component" value="Unassembled WGS sequence"/>
</dbReference>
<sequence length="203" mass="22058">MAHQAGPFAEFLWELPCTSSHQRCETPETAAEICAFQSAMAFLSQELPDPTLSLTVKPTMNALLQRFAQFICPPAMQEIKHSKMQFREVTGLPNVFGCIDGTHEKFVAPPGNDEDIYVHRKNFHSINVQAEFAKKFKSGNDTPCTAAPTQALATSFCSSAAPVQPLPSVPSTAPIQPLPSAPQAQPTAIKQPLPSVQQPQKNC</sequence>
<dbReference type="AlphaFoldDB" id="A0AAV4C505"/>